<keyword evidence="3" id="KW-0479">Metal-binding</keyword>
<dbReference type="InterPro" id="IPR039121">
    <property type="entry name" value="NUDT19"/>
</dbReference>
<keyword evidence="8" id="KW-1185">Reference proteome</keyword>
<evidence type="ECO:0000313" key="7">
    <source>
        <dbReference type="EMBL" id="MFC0249702.1"/>
    </source>
</evidence>
<evidence type="ECO:0000256" key="1">
    <source>
        <dbReference type="ARBA" id="ARBA00001936"/>
    </source>
</evidence>
<accession>A0ABV6F852</accession>
<comment type="cofactor">
    <cofactor evidence="2">
        <name>Mg(2+)</name>
        <dbReference type="ChEBI" id="CHEBI:18420"/>
    </cofactor>
</comment>
<dbReference type="InterPro" id="IPR015797">
    <property type="entry name" value="NUDIX_hydrolase-like_dom_sf"/>
</dbReference>
<reference evidence="7 8" key="1">
    <citation type="submission" date="2024-09" db="EMBL/GenBank/DDBJ databases">
        <authorList>
            <person name="Sun Q."/>
            <person name="Mori K."/>
        </authorList>
    </citation>
    <scope>NUCLEOTIDE SEQUENCE [LARGE SCALE GENOMIC DNA]</scope>
    <source>
        <strain evidence="7 8">CCM 7609</strain>
    </source>
</reference>
<evidence type="ECO:0000256" key="3">
    <source>
        <dbReference type="ARBA" id="ARBA00022723"/>
    </source>
</evidence>
<dbReference type="Gene3D" id="3.90.79.10">
    <property type="entry name" value="Nucleoside Triphosphate Pyrophosphohydrolase"/>
    <property type="match status" value="1"/>
</dbReference>
<dbReference type="PANTHER" id="PTHR12318">
    <property type="entry name" value="TESTOSTERONE-REGULATED PROTEIN RP2"/>
    <property type="match status" value="1"/>
</dbReference>
<dbReference type="SUPFAM" id="SSF55811">
    <property type="entry name" value="Nudix"/>
    <property type="match status" value="1"/>
</dbReference>
<dbReference type="RefSeq" id="WP_378042860.1">
    <property type="nucleotide sequence ID" value="NZ_JBHLWH010000042.1"/>
</dbReference>
<gene>
    <name evidence="7" type="ORF">ACFFIO_14450</name>
</gene>
<dbReference type="Proteomes" id="UP001589766">
    <property type="component" value="Unassembled WGS sequence"/>
</dbReference>
<evidence type="ECO:0000256" key="5">
    <source>
        <dbReference type="ARBA" id="ARBA00022842"/>
    </source>
</evidence>
<comment type="cofactor">
    <cofactor evidence="1">
        <name>Mn(2+)</name>
        <dbReference type="ChEBI" id="CHEBI:29035"/>
    </cofactor>
</comment>
<dbReference type="EMBL" id="JBHLWH010000042">
    <property type="protein sequence ID" value="MFC0249702.1"/>
    <property type="molecule type" value="Genomic_DNA"/>
</dbReference>
<dbReference type="GO" id="GO:0016787">
    <property type="term" value="F:hydrolase activity"/>
    <property type="evidence" value="ECO:0007669"/>
    <property type="project" value="UniProtKB-KW"/>
</dbReference>
<organism evidence="7 8">
    <name type="scientific">Citricoccus parietis</name>
    <dbReference type="NCBI Taxonomy" id="592307"/>
    <lineage>
        <taxon>Bacteria</taxon>
        <taxon>Bacillati</taxon>
        <taxon>Actinomycetota</taxon>
        <taxon>Actinomycetes</taxon>
        <taxon>Micrococcales</taxon>
        <taxon>Micrococcaceae</taxon>
        <taxon>Citricoccus</taxon>
    </lineage>
</organism>
<evidence type="ECO:0000256" key="2">
    <source>
        <dbReference type="ARBA" id="ARBA00001946"/>
    </source>
</evidence>
<comment type="caution">
    <text evidence="7">The sequence shown here is derived from an EMBL/GenBank/DDBJ whole genome shotgun (WGS) entry which is preliminary data.</text>
</comment>
<evidence type="ECO:0000256" key="4">
    <source>
        <dbReference type="ARBA" id="ARBA00022801"/>
    </source>
</evidence>
<evidence type="ECO:0000256" key="6">
    <source>
        <dbReference type="ARBA" id="ARBA00023211"/>
    </source>
</evidence>
<evidence type="ECO:0000313" key="8">
    <source>
        <dbReference type="Proteomes" id="UP001589766"/>
    </source>
</evidence>
<sequence length="279" mass="30088">MTTYPPLAATVLLLRPGTAPVNPVAPAPEIFTITRSKALAFSAGVSAFPGGRIDEADDLPAPLWSGTDLAAWGRRLGLEPVDAGRLLAGVVRETFEEAGILLARHRDGTPVDAALLDGLPVDTRVRVERHELDFGTLLTDLDLHPEVTCMQPLSRWITPEGAARRYDTYFFAAAIPPGQRPGALSFEGIDSRWTTAAAALEDFREGRHRLMPPTWAQFRTLLTARSVDEALSGSGTLETVRPTFVPGPPSTARDFRGDADYALGLAGARAAAERRRNVQ</sequence>
<keyword evidence="4 7" id="KW-0378">Hydrolase</keyword>
<dbReference type="PANTHER" id="PTHR12318:SF0">
    <property type="entry name" value="ACYL-COENZYME A DIPHOSPHATASE NUDT19"/>
    <property type="match status" value="1"/>
</dbReference>
<proteinExistence type="predicted"/>
<dbReference type="CDD" id="cd18870">
    <property type="entry name" value="NUDIX_AcylCoAdiphos_Nudt19"/>
    <property type="match status" value="1"/>
</dbReference>
<keyword evidence="6" id="KW-0464">Manganese</keyword>
<name>A0ABV6F852_9MICC</name>
<protein>
    <submittedName>
        <fullName evidence="7">NUDIX hydrolase</fullName>
    </submittedName>
</protein>
<keyword evidence="5" id="KW-0460">Magnesium</keyword>